<evidence type="ECO:0000259" key="1">
    <source>
        <dbReference type="Pfam" id="PF08721"/>
    </source>
</evidence>
<dbReference type="InterPro" id="IPR011856">
    <property type="entry name" value="tRNA_endonuc-like_dom_sf"/>
</dbReference>
<proteinExistence type="predicted"/>
<dbReference type="AlphaFoldDB" id="A0A4U2PSP9"/>
<accession>A0A4U2PSP9</accession>
<dbReference type="InterPro" id="IPR014833">
    <property type="entry name" value="TnsA_N"/>
</dbReference>
<protein>
    <submittedName>
        <fullName evidence="3">Heteromeric transposase endonuclease subunit TnsA</fullName>
    </submittedName>
</protein>
<dbReference type="Pfam" id="PF08722">
    <property type="entry name" value="Tn7_TnsA-like_N"/>
    <property type="match status" value="1"/>
</dbReference>
<dbReference type="InterPro" id="IPR036388">
    <property type="entry name" value="WH-like_DNA-bd_sf"/>
</dbReference>
<evidence type="ECO:0000313" key="4">
    <source>
        <dbReference type="Proteomes" id="UP000308114"/>
    </source>
</evidence>
<comment type="caution">
    <text evidence="3">The sequence shown here is derived from an EMBL/GenBank/DDBJ whole genome shotgun (WGS) entry which is preliminary data.</text>
</comment>
<dbReference type="CDD" id="cd22362">
    <property type="entry name" value="TnsA_endonuclease-like"/>
    <property type="match status" value="1"/>
</dbReference>
<dbReference type="EMBL" id="PNXQ01000016">
    <property type="protein sequence ID" value="TKH41509.1"/>
    <property type="molecule type" value="Genomic_DNA"/>
</dbReference>
<dbReference type="Gene3D" id="3.40.1350.10">
    <property type="match status" value="1"/>
</dbReference>
<gene>
    <name evidence="3" type="ORF">C1I60_19345</name>
</gene>
<keyword evidence="3" id="KW-0540">Nuclease</keyword>
<dbReference type="InterPro" id="IPR011335">
    <property type="entry name" value="Restrct_endonuc-II-like"/>
</dbReference>
<dbReference type="GO" id="GO:0004519">
    <property type="term" value="F:endonuclease activity"/>
    <property type="evidence" value="ECO:0007669"/>
    <property type="project" value="UniProtKB-KW"/>
</dbReference>
<dbReference type="Proteomes" id="UP000308114">
    <property type="component" value="Unassembled WGS sequence"/>
</dbReference>
<dbReference type="Pfam" id="PF08721">
    <property type="entry name" value="Tn7_Tnp_TnsA_C"/>
    <property type="match status" value="1"/>
</dbReference>
<dbReference type="Gene3D" id="1.10.10.10">
    <property type="entry name" value="Winged helix-like DNA-binding domain superfamily/Winged helix DNA-binding domain"/>
    <property type="match status" value="1"/>
</dbReference>
<dbReference type="GO" id="GO:0003676">
    <property type="term" value="F:nucleic acid binding"/>
    <property type="evidence" value="ECO:0007669"/>
    <property type="project" value="InterPro"/>
</dbReference>
<name>A0A4U2PSP9_9BACL</name>
<organism evidence="3 4">
    <name type="scientific">Paenibacillus terrae</name>
    <dbReference type="NCBI Taxonomy" id="159743"/>
    <lineage>
        <taxon>Bacteria</taxon>
        <taxon>Bacillati</taxon>
        <taxon>Bacillota</taxon>
        <taxon>Bacilli</taxon>
        <taxon>Bacillales</taxon>
        <taxon>Paenibacillaceae</taxon>
        <taxon>Paenibacillus</taxon>
    </lineage>
</organism>
<evidence type="ECO:0000259" key="2">
    <source>
        <dbReference type="Pfam" id="PF08722"/>
    </source>
</evidence>
<sequence length="292" mass="34111">MRFFCFKLRINKVRYPMTQSYAKPSHIENWIKQGKGQGIGENYKPWFTARQVSSMGRTHNVTGIKTGREHLLLSDLEWYYFYLLEWSNVIQGFREQYPLLPIEETIEIADQLGVDHPIEPRKKELKVITTDFVIDKDGIPHAVVNIKPSNKITVREVEKMEIERLYWEKRQVEWSLVTEKDIPTTYAMNIRYVHKAHHLSLHHISSKQVTKARLLMEPLLIKKSDKLTDITDFVDDTLGFSPGNSLVIVRHLITTKKWAINMNVKIDPNRPLELRSINEKSLGNQGGIRHVD</sequence>
<feature type="domain" description="TnsA endonuclease N-terminal" evidence="2">
    <location>
        <begin position="90"/>
        <end position="179"/>
    </location>
</feature>
<dbReference type="SUPFAM" id="SSF52980">
    <property type="entry name" value="Restriction endonuclease-like"/>
    <property type="match status" value="1"/>
</dbReference>
<feature type="domain" description="TnsA endonuclease C-terminal" evidence="1">
    <location>
        <begin position="181"/>
        <end position="262"/>
    </location>
</feature>
<dbReference type="InterPro" id="IPR014832">
    <property type="entry name" value="TnsA_C"/>
</dbReference>
<reference evidence="3 4" key="1">
    <citation type="submission" date="2018-01" db="EMBL/GenBank/DDBJ databases">
        <title>Bacillales members from the olive rhizosphere are effective biological control agents against Verticillium dahliae.</title>
        <authorList>
            <person name="Gomez-Lama C."/>
            <person name="Legarda G."/>
            <person name="Ruano-Rosa D."/>
            <person name="Pizarro-Tobias P."/>
            <person name="Valverde-Corredor A."/>
            <person name="Niqui J.L."/>
            <person name="Trivino J.C."/>
            <person name="Roca A."/>
            <person name="Mercado-Blanco J."/>
        </authorList>
    </citation>
    <scope>NUCLEOTIDE SEQUENCE [LARGE SCALE GENOMIC DNA]</scope>
    <source>
        <strain evidence="3 4">PIC167</strain>
    </source>
</reference>
<keyword evidence="3" id="KW-0378">Hydrolase</keyword>
<evidence type="ECO:0000313" key="3">
    <source>
        <dbReference type="EMBL" id="TKH41509.1"/>
    </source>
</evidence>
<keyword evidence="3" id="KW-0255">Endonuclease</keyword>